<dbReference type="PANTHER" id="PTHR33048:SF47">
    <property type="entry name" value="INTEGRAL MEMBRANE PROTEIN-RELATED"/>
    <property type="match status" value="1"/>
</dbReference>
<dbReference type="EMBL" id="JAXOVC010000001">
    <property type="protein sequence ID" value="KAK4506774.1"/>
    <property type="molecule type" value="Genomic_DNA"/>
</dbReference>
<dbReference type="PANTHER" id="PTHR33048">
    <property type="entry name" value="PTH11-LIKE INTEGRAL MEMBRANE PROTEIN (AFU_ORTHOLOGUE AFUA_5G11245)"/>
    <property type="match status" value="1"/>
</dbReference>
<protein>
    <recommendedName>
        <fullName evidence="8">Rhodopsin domain-containing protein</fullName>
    </recommendedName>
</protein>
<evidence type="ECO:0000256" key="6">
    <source>
        <dbReference type="SAM" id="MobiDB-lite"/>
    </source>
</evidence>
<dbReference type="Pfam" id="PF20684">
    <property type="entry name" value="Fung_rhodopsin"/>
    <property type="match status" value="1"/>
</dbReference>
<feature type="compositionally biased region" description="Polar residues" evidence="6">
    <location>
        <begin position="281"/>
        <end position="296"/>
    </location>
</feature>
<dbReference type="Proteomes" id="UP001305779">
    <property type="component" value="Unassembled WGS sequence"/>
</dbReference>
<keyword evidence="10" id="KW-1185">Reference proteome</keyword>
<feature type="transmembrane region" description="Helical" evidence="7">
    <location>
        <begin position="12"/>
        <end position="29"/>
    </location>
</feature>
<feature type="transmembrane region" description="Helical" evidence="7">
    <location>
        <begin position="162"/>
        <end position="182"/>
    </location>
</feature>
<gene>
    <name evidence="9" type="ORF">PRZ48_000507</name>
</gene>
<comment type="caution">
    <text evidence="9">The sequence shown here is derived from an EMBL/GenBank/DDBJ whole genome shotgun (WGS) entry which is preliminary data.</text>
</comment>
<dbReference type="InterPro" id="IPR049326">
    <property type="entry name" value="Rhodopsin_dom_fungi"/>
</dbReference>
<comment type="similarity">
    <text evidence="5">Belongs to the SAT4 family.</text>
</comment>
<keyword evidence="3 7" id="KW-1133">Transmembrane helix</keyword>
<feature type="compositionally biased region" description="Low complexity" evidence="6">
    <location>
        <begin position="270"/>
        <end position="280"/>
    </location>
</feature>
<reference evidence="9 10" key="1">
    <citation type="journal article" date="2023" name="G3 (Bethesda)">
        <title>A chromosome-level genome assembly of Zasmidium syzygii isolated from banana leaves.</title>
        <authorList>
            <person name="van Westerhoven A.C."/>
            <person name="Mehrabi R."/>
            <person name="Talebi R."/>
            <person name="Steentjes M.B.F."/>
            <person name="Corcolon B."/>
            <person name="Chong P.A."/>
            <person name="Kema G.H.J."/>
            <person name="Seidl M.F."/>
        </authorList>
    </citation>
    <scope>NUCLEOTIDE SEQUENCE [LARGE SCALE GENOMIC DNA]</scope>
    <source>
        <strain evidence="9 10">P124</strain>
    </source>
</reference>
<evidence type="ECO:0000256" key="3">
    <source>
        <dbReference type="ARBA" id="ARBA00022989"/>
    </source>
</evidence>
<evidence type="ECO:0000256" key="4">
    <source>
        <dbReference type="ARBA" id="ARBA00023136"/>
    </source>
</evidence>
<sequence length="386" mass="43225">MSQETGLADEMGQLFAIATTTTMCIQARYGMGRHMRSLAQDELKKQLMAFYVSIWVYNLSLSCTKISILLQYLRIFPQLWFRRCCVAMLVVVVVYSFYTFFTAVFACTPIAYFWDQSIGGHCLDRFAVWFANAGINIATDVITAILPLPVLKQLELPKRQRYALMTVFALGGFTCIVSILRLQSLYIISRTTDTSWENPLAAIWSNVEINVAILCSCLPTLRCIFPQIFRSQLSRDRSGTHETRQDAGGHCTPRFLSSLGVTKLVSKVTSSSSRGMSSTSYNANPYRSHRNATTQSETSLEAFGRSLDQSLGNGKQKSACVRTQSSFDDIDLQGLERGGSARRKEPPNGRIHVVTAIDQEVEVEVERKRSSDCGSTRDLVRDKGYI</sequence>
<dbReference type="InterPro" id="IPR052337">
    <property type="entry name" value="SAT4-like"/>
</dbReference>
<accession>A0ABR0EZI7</accession>
<feature type="domain" description="Rhodopsin" evidence="8">
    <location>
        <begin position="14"/>
        <end position="225"/>
    </location>
</feature>
<proteinExistence type="inferred from homology"/>
<evidence type="ECO:0000256" key="7">
    <source>
        <dbReference type="SAM" id="Phobius"/>
    </source>
</evidence>
<name>A0ABR0EZI7_ZASCE</name>
<keyword evidence="2 7" id="KW-0812">Transmembrane</keyword>
<organism evidence="9 10">
    <name type="scientific">Zasmidium cellare</name>
    <name type="common">Wine cellar mold</name>
    <name type="synonym">Racodium cellare</name>
    <dbReference type="NCBI Taxonomy" id="395010"/>
    <lineage>
        <taxon>Eukaryota</taxon>
        <taxon>Fungi</taxon>
        <taxon>Dikarya</taxon>
        <taxon>Ascomycota</taxon>
        <taxon>Pezizomycotina</taxon>
        <taxon>Dothideomycetes</taxon>
        <taxon>Dothideomycetidae</taxon>
        <taxon>Mycosphaerellales</taxon>
        <taxon>Mycosphaerellaceae</taxon>
        <taxon>Zasmidium</taxon>
    </lineage>
</organism>
<feature type="transmembrane region" description="Helical" evidence="7">
    <location>
        <begin position="85"/>
        <end position="114"/>
    </location>
</feature>
<evidence type="ECO:0000259" key="8">
    <source>
        <dbReference type="Pfam" id="PF20684"/>
    </source>
</evidence>
<evidence type="ECO:0000256" key="1">
    <source>
        <dbReference type="ARBA" id="ARBA00004141"/>
    </source>
</evidence>
<keyword evidence="4 7" id="KW-0472">Membrane</keyword>
<evidence type="ECO:0000313" key="10">
    <source>
        <dbReference type="Proteomes" id="UP001305779"/>
    </source>
</evidence>
<feature type="transmembrane region" description="Helical" evidence="7">
    <location>
        <begin position="49"/>
        <end position="73"/>
    </location>
</feature>
<feature type="transmembrane region" description="Helical" evidence="7">
    <location>
        <begin position="126"/>
        <end position="150"/>
    </location>
</feature>
<comment type="subcellular location">
    <subcellularLocation>
        <location evidence="1">Membrane</location>
        <topology evidence="1">Multi-pass membrane protein</topology>
    </subcellularLocation>
</comment>
<feature type="region of interest" description="Disordered" evidence="6">
    <location>
        <begin position="270"/>
        <end position="296"/>
    </location>
</feature>
<evidence type="ECO:0000256" key="5">
    <source>
        <dbReference type="ARBA" id="ARBA00038359"/>
    </source>
</evidence>
<evidence type="ECO:0000256" key="2">
    <source>
        <dbReference type="ARBA" id="ARBA00022692"/>
    </source>
</evidence>
<evidence type="ECO:0000313" key="9">
    <source>
        <dbReference type="EMBL" id="KAK4506774.1"/>
    </source>
</evidence>